<protein>
    <recommendedName>
        <fullName evidence="1">Ubiquitin-like domain-containing protein</fullName>
    </recommendedName>
</protein>
<dbReference type="PRINTS" id="PR00348">
    <property type="entry name" value="UBIQUITIN"/>
</dbReference>
<feature type="domain" description="Ubiquitin-like" evidence="1">
    <location>
        <begin position="81"/>
        <end position="155"/>
    </location>
</feature>
<accession>A0ABD2HBD2</accession>
<dbReference type="InterPro" id="IPR050158">
    <property type="entry name" value="Ubiquitin_ubiquitin-like"/>
</dbReference>
<evidence type="ECO:0000313" key="2">
    <source>
        <dbReference type="EMBL" id="KAL3063205.1"/>
    </source>
</evidence>
<dbReference type="SUPFAM" id="SSF54236">
    <property type="entry name" value="Ubiquitin-like"/>
    <property type="match status" value="2"/>
</dbReference>
<dbReference type="Pfam" id="PF00240">
    <property type="entry name" value="ubiquitin"/>
    <property type="match status" value="2"/>
</dbReference>
<feature type="domain" description="Ubiquitin-like" evidence="1">
    <location>
        <begin position="1"/>
        <end position="80"/>
    </location>
</feature>
<dbReference type="InterPro" id="IPR029071">
    <property type="entry name" value="Ubiquitin-like_domsf"/>
</dbReference>
<dbReference type="SMART" id="SM00213">
    <property type="entry name" value="UBQ"/>
    <property type="match status" value="2"/>
</dbReference>
<dbReference type="AlphaFoldDB" id="A0ABD2HBD2"/>
<name>A0ABD2HBD2_PAGBO</name>
<organism evidence="2 3">
    <name type="scientific">Pagothenia borchgrevinki</name>
    <name type="common">Bald rockcod</name>
    <name type="synonym">Trematomus borchgrevinki</name>
    <dbReference type="NCBI Taxonomy" id="8213"/>
    <lineage>
        <taxon>Eukaryota</taxon>
        <taxon>Metazoa</taxon>
        <taxon>Chordata</taxon>
        <taxon>Craniata</taxon>
        <taxon>Vertebrata</taxon>
        <taxon>Euteleostomi</taxon>
        <taxon>Actinopterygii</taxon>
        <taxon>Neopterygii</taxon>
        <taxon>Teleostei</taxon>
        <taxon>Neoteleostei</taxon>
        <taxon>Acanthomorphata</taxon>
        <taxon>Eupercaria</taxon>
        <taxon>Perciformes</taxon>
        <taxon>Notothenioidei</taxon>
        <taxon>Nototheniidae</taxon>
        <taxon>Pagothenia</taxon>
    </lineage>
</organism>
<gene>
    <name evidence="2" type="ORF">OYC64_002896</name>
</gene>
<comment type="caution">
    <text evidence="2">The sequence shown here is derived from an EMBL/GenBank/DDBJ whole genome shotgun (WGS) entry which is preliminary data.</text>
</comment>
<evidence type="ECO:0000313" key="3">
    <source>
        <dbReference type="Proteomes" id="UP001619887"/>
    </source>
</evidence>
<dbReference type="Proteomes" id="UP001619887">
    <property type="component" value="Unassembled WGS sequence"/>
</dbReference>
<reference evidence="2 3" key="1">
    <citation type="journal article" date="2022" name="G3 (Bethesda)">
        <title>Evaluating Illumina-, Nanopore-, and PacBio-based genome assembly strategies with the bald notothen, Trematomus borchgrevinki.</title>
        <authorList>
            <person name="Rayamajhi N."/>
            <person name="Cheng C.C."/>
            <person name="Catchen J.M."/>
        </authorList>
    </citation>
    <scope>NUCLEOTIDE SEQUENCE [LARGE SCALE GENOMIC DNA]</scope>
    <source>
        <strain evidence="2">AGRC-2024</strain>
    </source>
</reference>
<dbReference type="InterPro" id="IPR000626">
    <property type="entry name" value="Ubiquitin-like_dom"/>
</dbReference>
<dbReference type="PANTHER" id="PTHR10666">
    <property type="entry name" value="UBIQUITIN"/>
    <property type="match status" value="1"/>
</dbReference>
<proteinExistence type="predicted"/>
<reference evidence="2 3" key="2">
    <citation type="journal article" date="2024" name="G3 (Bethesda)">
        <title>The genome of the cryopelagic Antarctic bald notothen, Trematomus borchgrevinki.</title>
        <authorList>
            <person name="Rayamajhi N."/>
            <person name="Rivera-Colon A.G."/>
            <person name="Minhas B.F."/>
            <person name="Cheng C.C."/>
            <person name="Catchen J.M."/>
        </authorList>
    </citation>
    <scope>NUCLEOTIDE SEQUENCE [LARGE SCALE GENOMIC DNA]</scope>
    <source>
        <strain evidence="2">AGRC-2024</strain>
    </source>
</reference>
<dbReference type="CDD" id="cd17039">
    <property type="entry name" value="Ubl_ubiquitin_like"/>
    <property type="match status" value="1"/>
</dbReference>
<dbReference type="Gene3D" id="3.10.20.90">
    <property type="entry name" value="Phosphatidylinositol 3-kinase Catalytic Subunit, Chain A, domain 1"/>
    <property type="match status" value="2"/>
</dbReference>
<evidence type="ECO:0000259" key="1">
    <source>
        <dbReference type="PROSITE" id="PS50053"/>
    </source>
</evidence>
<dbReference type="InterPro" id="IPR019956">
    <property type="entry name" value="Ubiquitin_dom"/>
</dbReference>
<keyword evidence="3" id="KW-1185">Reference proteome</keyword>
<dbReference type="PROSITE" id="PS50053">
    <property type="entry name" value="UBIQUITIN_2"/>
    <property type="match status" value="2"/>
</dbReference>
<dbReference type="EMBL" id="JBIYXZ010002071">
    <property type="protein sequence ID" value="KAL3063205.1"/>
    <property type="molecule type" value="Genomic_DNA"/>
</dbReference>
<sequence length="155" mass="16903">MDLTISLLNGSSHILRVNPHDTVGSLKKLIQQKLGFPCETQKLVFVNGSSTTLNNDSATLESYSLRSGARLSLLVAPPAPIQVFFQNDKGVSSTYDIKPDETVSHFKSRVEAREGVAVSQQTLIHEGKEMNGGKLSNYNVQANSTIFQTLRLRGG</sequence>